<organism evidence="1">
    <name type="scientific">uncultured Sphingopyxis sp</name>
    <dbReference type="NCBI Taxonomy" id="310581"/>
    <lineage>
        <taxon>Bacteria</taxon>
        <taxon>Pseudomonadati</taxon>
        <taxon>Pseudomonadota</taxon>
        <taxon>Alphaproteobacteria</taxon>
        <taxon>Sphingomonadales</taxon>
        <taxon>Sphingomonadaceae</taxon>
        <taxon>Sphingopyxis</taxon>
        <taxon>environmental samples</taxon>
    </lineage>
</organism>
<evidence type="ECO:0000313" key="1">
    <source>
        <dbReference type="EMBL" id="SBV34079.1"/>
    </source>
</evidence>
<name>A0A1Y5PVQ5_9SPHN</name>
<sequence>MGRYFSDYDLLVIVDHEDLTDASKYWYEAEDRMVSPGSGPT</sequence>
<proteinExistence type="predicted"/>
<accession>A0A1Y5PVQ5</accession>
<dbReference type="AlphaFoldDB" id="A0A1Y5PVQ5"/>
<dbReference type="KEGG" id="sphu:SPPYR_2959"/>
<reference evidence="1" key="1">
    <citation type="submission" date="2016-03" db="EMBL/GenBank/DDBJ databases">
        <authorList>
            <person name="Ploux O."/>
        </authorList>
    </citation>
    <scope>NUCLEOTIDE SEQUENCE</scope>
    <source>
        <strain evidence="1">UC10</strain>
    </source>
</reference>
<dbReference type="EMBL" id="LT598653">
    <property type="protein sequence ID" value="SBV34079.1"/>
    <property type="molecule type" value="Genomic_DNA"/>
</dbReference>
<protein>
    <submittedName>
        <fullName evidence="1">Uncharacterized protein</fullName>
    </submittedName>
</protein>
<gene>
    <name evidence="1" type="ORF">SPPYR_2959</name>
</gene>